<dbReference type="VEuPathDB" id="FungiDB:sscle_03g027650"/>
<evidence type="ECO:0000313" key="2">
    <source>
        <dbReference type="Proteomes" id="UP000177798"/>
    </source>
</evidence>
<dbReference type="AlphaFoldDB" id="A0A1D9PZ60"/>
<accession>A0A1D9PZ60</accession>
<organism evidence="1 2">
    <name type="scientific">Sclerotinia sclerotiorum (strain ATCC 18683 / 1980 / Ss-1)</name>
    <name type="common">White mold</name>
    <name type="synonym">Whetzelinia sclerotiorum</name>
    <dbReference type="NCBI Taxonomy" id="665079"/>
    <lineage>
        <taxon>Eukaryota</taxon>
        <taxon>Fungi</taxon>
        <taxon>Dikarya</taxon>
        <taxon>Ascomycota</taxon>
        <taxon>Pezizomycotina</taxon>
        <taxon>Leotiomycetes</taxon>
        <taxon>Helotiales</taxon>
        <taxon>Sclerotiniaceae</taxon>
        <taxon>Sclerotinia</taxon>
    </lineage>
</organism>
<name>A0A1D9PZ60_SCLS1</name>
<protein>
    <submittedName>
        <fullName evidence="1">Uncharacterized protein</fullName>
    </submittedName>
</protein>
<dbReference type="EMBL" id="CP017816">
    <property type="protein sequence ID" value="APA07995.1"/>
    <property type="molecule type" value="Genomic_DNA"/>
</dbReference>
<gene>
    <name evidence="1" type="ORF">sscle_03g027650</name>
</gene>
<reference evidence="2" key="1">
    <citation type="journal article" date="2017" name="Genome Biol. Evol.">
        <title>The complete genome sequence of the phytopathogenic fungus Sclerotinia sclerotiorum reveals insights into the genome architecture of broad host range pathogens.</title>
        <authorList>
            <person name="Derbyshire M."/>
            <person name="Denton-Giles M."/>
            <person name="Hegedus D."/>
            <person name="Seifbarghy S."/>
            <person name="Rollins J."/>
            <person name="van Kan J."/>
            <person name="Seidl M.F."/>
            <person name="Faino L."/>
            <person name="Mbengue M."/>
            <person name="Navaud O."/>
            <person name="Raffaele S."/>
            <person name="Hammond-Kosack K."/>
            <person name="Heard S."/>
            <person name="Oliver R."/>
        </authorList>
    </citation>
    <scope>NUCLEOTIDE SEQUENCE [LARGE SCALE GENOMIC DNA]</scope>
    <source>
        <strain evidence="2">ATCC 18683 / 1980 / Ss-1</strain>
    </source>
</reference>
<evidence type="ECO:0000313" key="1">
    <source>
        <dbReference type="EMBL" id="APA07995.1"/>
    </source>
</evidence>
<dbReference type="Proteomes" id="UP000177798">
    <property type="component" value="Chromosome 3"/>
</dbReference>
<proteinExistence type="predicted"/>
<sequence length="112" mass="13320">MRHWKSICHIIATNSIRYLSRSFDFEAGMWAATTTTGMMKKKNMMMEGREVWDRKQSISEKRPLSRVSEPSRYWLYFELQDVHFDLNTMHIFNNIKLTVKGNFASRAFASLY</sequence>